<feature type="domain" description="Sialate O-acetylesterase" evidence="2">
    <location>
        <begin position="99"/>
        <end position="201"/>
    </location>
</feature>
<dbReference type="EMBL" id="CP138858">
    <property type="protein sequence ID" value="WPJ96090.1"/>
    <property type="molecule type" value="Genomic_DNA"/>
</dbReference>
<dbReference type="InterPro" id="IPR008979">
    <property type="entry name" value="Galactose-bd-like_sf"/>
</dbReference>
<dbReference type="Gene3D" id="3.40.50.1110">
    <property type="entry name" value="SGNH hydrolase"/>
    <property type="match status" value="2"/>
</dbReference>
<keyword evidence="4" id="KW-1185">Reference proteome</keyword>
<evidence type="ECO:0000313" key="3">
    <source>
        <dbReference type="EMBL" id="WPJ96090.1"/>
    </source>
</evidence>
<dbReference type="PANTHER" id="PTHR22901">
    <property type="entry name" value="SIALATE O-ACETYLESTERASE"/>
    <property type="match status" value="1"/>
</dbReference>
<sequence>MNLLTQIAGRNSLDVVRFHPAFMDRMVLQRELPITVRGSSLPQTLVVVTFANLRLETESNVKGQWEVDLPAMPASSESREMRMESAGRIVVLEDVLVGEVWFCSGQSNMEFALKNALEDGSPEYDFDNPSLRLLQVEVNGAEEPLEALYGQRWEVCRAESADEFSAVAFYFGQELQARLQVPVGLIHASLGGTMIESWMSLSSLQGVPSSQANVAEYLGALARSRATRIEGVCQDPPQLETDATDSVGVRLGWAELDTAVADWPQMQLPTQWQQQGFEQNGVFWFRREVRIPEEWRGYDLKVSLGAIDKSDVTYWDGQRIGMTPKSAMSYLQVREYSVPASLVRTDVHVLAVRVRSDFFDGGVTGPAESMYITCPALSESASLPLAGQWHFQVENDYGCRNLKTPTQLFNGMVAPYSSYPVRGVIWYQGESNVGRASEYQQLFPAMIQDWRRAWGREELAFHFVQLPNYLAPTDEPGGKSEWASLRDAQAAALEVSDTGMAVTIDLGEAEDIHPRSKWRVGQRLAWSALAQTYQHQDIPASGPRLLRSTVKGDQVHLRFELFGSSLSVSGESLDGFALAGSDGVYHWANAQVADDIVVLSAPSVRAPVYVRYAWADNPRGTLYNLFGQPAAPFSIRLDGASRSS</sequence>
<evidence type="ECO:0000313" key="4">
    <source>
        <dbReference type="Proteomes" id="UP001324993"/>
    </source>
</evidence>
<dbReference type="RefSeq" id="WP_319832954.1">
    <property type="nucleotide sequence ID" value="NZ_CP138858.1"/>
</dbReference>
<reference evidence="3 4" key="1">
    <citation type="submission" date="2023-11" db="EMBL/GenBank/DDBJ databases">
        <title>Coraliomargarita sp. nov., isolated from marine algae.</title>
        <authorList>
            <person name="Lee J.K."/>
            <person name="Baek J.H."/>
            <person name="Kim J.M."/>
            <person name="Choi D.G."/>
            <person name="Jeon C.O."/>
        </authorList>
    </citation>
    <scope>NUCLEOTIDE SEQUENCE [LARGE SCALE GENOMIC DNA]</scope>
    <source>
        <strain evidence="3 4">J2-16</strain>
    </source>
</reference>
<dbReference type="InterPro" id="IPR036514">
    <property type="entry name" value="SGNH_hydro_sf"/>
</dbReference>
<dbReference type="PANTHER" id="PTHR22901:SF0">
    <property type="entry name" value="SIALATE O-ACETYLESTERASE"/>
    <property type="match status" value="1"/>
</dbReference>
<dbReference type="InterPro" id="IPR005181">
    <property type="entry name" value="SASA"/>
</dbReference>
<dbReference type="InterPro" id="IPR039329">
    <property type="entry name" value="SIAE"/>
</dbReference>
<keyword evidence="1" id="KW-0378">Hydrolase</keyword>
<dbReference type="Pfam" id="PF03629">
    <property type="entry name" value="SASA"/>
    <property type="match status" value="2"/>
</dbReference>
<dbReference type="Proteomes" id="UP001324993">
    <property type="component" value="Chromosome"/>
</dbReference>
<feature type="domain" description="Sialate O-acetylesterase" evidence="2">
    <location>
        <begin position="420"/>
        <end position="527"/>
    </location>
</feature>
<dbReference type="SUPFAM" id="SSF49785">
    <property type="entry name" value="Galactose-binding domain-like"/>
    <property type="match status" value="1"/>
</dbReference>
<accession>A0ABZ0RIR0</accession>
<evidence type="ECO:0000256" key="1">
    <source>
        <dbReference type="ARBA" id="ARBA00022801"/>
    </source>
</evidence>
<evidence type="ECO:0000259" key="2">
    <source>
        <dbReference type="Pfam" id="PF03629"/>
    </source>
</evidence>
<organism evidence="3 4">
    <name type="scientific">Coraliomargarita algicola</name>
    <dbReference type="NCBI Taxonomy" id="3092156"/>
    <lineage>
        <taxon>Bacteria</taxon>
        <taxon>Pseudomonadati</taxon>
        <taxon>Verrucomicrobiota</taxon>
        <taxon>Opitutia</taxon>
        <taxon>Puniceicoccales</taxon>
        <taxon>Coraliomargaritaceae</taxon>
        <taxon>Coraliomargarita</taxon>
    </lineage>
</organism>
<dbReference type="SUPFAM" id="SSF52266">
    <property type="entry name" value="SGNH hydrolase"/>
    <property type="match status" value="1"/>
</dbReference>
<proteinExistence type="predicted"/>
<name>A0ABZ0RIR0_9BACT</name>
<protein>
    <submittedName>
        <fullName evidence="3">Sialate O-acetylesterase</fullName>
    </submittedName>
</protein>
<gene>
    <name evidence="3" type="ORF">SH580_00050</name>
</gene>